<name>A0ACC0KE60_CHOFU</name>
<proteinExistence type="predicted"/>
<organism evidence="1 2">
    <name type="scientific">Choristoneura fumiferana</name>
    <name type="common">Spruce budworm moth</name>
    <name type="synonym">Archips fumiferana</name>
    <dbReference type="NCBI Taxonomy" id="7141"/>
    <lineage>
        <taxon>Eukaryota</taxon>
        <taxon>Metazoa</taxon>
        <taxon>Ecdysozoa</taxon>
        <taxon>Arthropoda</taxon>
        <taxon>Hexapoda</taxon>
        <taxon>Insecta</taxon>
        <taxon>Pterygota</taxon>
        <taxon>Neoptera</taxon>
        <taxon>Endopterygota</taxon>
        <taxon>Lepidoptera</taxon>
        <taxon>Glossata</taxon>
        <taxon>Ditrysia</taxon>
        <taxon>Tortricoidea</taxon>
        <taxon>Tortricidae</taxon>
        <taxon>Tortricinae</taxon>
        <taxon>Choristoneura</taxon>
    </lineage>
</organism>
<sequence>MLKEMYKLPFYISQNKKTSQSTSRLASHRISCELTLAQDMVLIYVVNHGKLRPWLSSSSEQKLQTFQLQDAWMPNIKPGRHSVLNHLYVYDKLVASAGSELGMEIKTY</sequence>
<dbReference type="EMBL" id="CM046105">
    <property type="protein sequence ID" value="KAI8434779.1"/>
    <property type="molecule type" value="Genomic_DNA"/>
</dbReference>
<dbReference type="Proteomes" id="UP001064048">
    <property type="component" value="Chromosome 5"/>
</dbReference>
<keyword evidence="2" id="KW-1185">Reference proteome</keyword>
<comment type="caution">
    <text evidence="1">The sequence shown here is derived from an EMBL/GenBank/DDBJ whole genome shotgun (WGS) entry which is preliminary data.</text>
</comment>
<accession>A0ACC0KE60</accession>
<evidence type="ECO:0000313" key="2">
    <source>
        <dbReference type="Proteomes" id="UP001064048"/>
    </source>
</evidence>
<protein>
    <submittedName>
        <fullName evidence="1">Uncharacterized protein</fullName>
    </submittedName>
</protein>
<reference evidence="1 2" key="1">
    <citation type="journal article" date="2022" name="Genome Biol. Evol.">
        <title>The Spruce Budworm Genome: Reconstructing the Evolutionary History of Antifreeze Proteins.</title>
        <authorList>
            <person name="Beliveau C."/>
            <person name="Gagne P."/>
            <person name="Picq S."/>
            <person name="Vernygora O."/>
            <person name="Keeling C.I."/>
            <person name="Pinkney K."/>
            <person name="Doucet D."/>
            <person name="Wen F."/>
            <person name="Johnston J.S."/>
            <person name="Maaroufi H."/>
            <person name="Boyle B."/>
            <person name="Laroche J."/>
            <person name="Dewar K."/>
            <person name="Juretic N."/>
            <person name="Blackburn G."/>
            <person name="Nisole A."/>
            <person name="Brunet B."/>
            <person name="Brandao M."/>
            <person name="Lumley L."/>
            <person name="Duan J."/>
            <person name="Quan G."/>
            <person name="Lucarotti C.J."/>
            <person name="Roe A.D."/>
            <person name="Sperling F.A.H."/>
            <person name="Levesque R.C."/>
            <person name="Cusson M."/>
        </authorList>
    </citation>
    <scope>NUCLEOTIDE SEQUENCE [LARGE SCALE GENOMIC DNA]</scope>
    <source>
        <strain evidence="1">Glfc:IPQL:Cfum</strain>
    </source>
</reference>
<evidence type="ECO:0000313" key="1">
    <source>
        <dbReference type="EMBL" id="KAI8434779.1"/>
    </source>
</evidence>
<gene>
    <name evidence="1" type="ORF">MSG28_003292</name>
</gene>